<reference evidence="2 3" key="1">
    <citation type="submission" date="2019-10" db="EMBL/GenBank/DDBJ databases">
        <title>Genome diversity of Sutterella seckii.</title>
        <authorList>
            <person name="Chaplin A.V."/>
            <person name="Sokolova S.R."/>
            <person name="Mosin K.A."/>
            <person name="Ivanova E.L."/>
            <person name="Kochetkova T.O."/>
            <person name="Goltsov A.Y."/>
            <person name="Trofimov D.Y."/>
            <person name="Efimov B.A."/>
        </authorList>
    </citation>
    <scope>NUCLEOTIDE SEQUENCE [LARGE SCALE GENOMIC DNA]</scope>
    <source>
        <strain evidence="2 3">ASD393</strain>
    </source>
</reference>
<dbReference type="Pfam" id="PF13592">
    <property type="entry name" value="HTH_33"/>
    <property type="match status" value="1"/>
</dbReference>
<sequence length="190" mass="21690">MLLQQGVRRFSAGLRLGLLLPEEAHSTGLPTSPRERCCTAASKVFLRAKKLWVNPPKAERAKPSLSLDYNLLFKNKIGESSLDIHRWLKRARSEGVENAVKGQKRGRRENTQSFLSDEQKQQLLGFITDQRPTDFGIQHSLWQSSTIRMLIKTKFGIEVAKSTLCRWLNSVGLSYQRPVKRSIQQDETKV</sequence>
<evidence type="ECO:0000313" key="2">
    <source>
        <dbReference type="EMBL" id="KAB7655148.1"/>
    </source>
</evidence>
<feature type="domain" description="Winged helix-turn helix" evidence="1">
    <location>
        <begin position="139"/>
        <end position="190"/>
    </location>
</feature>
<dbReference type="OrthoDB" id="8479510at2"/>
<comment type="caution">
    <text evidence="2">The sequence shown here is derived from an EMBL/GenBank/DDBJ whole genome shotgun (WGS) entry which is preliminary data.</text>
</comment>
<name>A0A6I1EMF1_9BURK</name>
<protein>
    <recommendedName>
        <fullName evidence="1">Winged helix-turn helix domain-containing protein</fullName>
    </recommendedName>
</protein>
<dbReference type="AlphaFoldDB" id="A0A6I1EMF1"/>
<proteinExistence type="predicted"/>
<evidence type="ECO:0000259" key="1">
    <source>
        <dbReference type="Pfam" id="PF13592"/>
    </source>
</evidence>
<dbReference type="Proteomes" id="UP000430564">
    <property type="component" value="Unassembled WGS sequence"/>
</dbReference>
<dbReference type="EMBL" id="WEHX01000089">
    <property type="protein sequence ID" value="KAB7655148.1"/>
    <property type="molecule type" value="Genomic_DNA"/>
</dbReference>
<gene>
    <name evidence="2" type="ORF">GBM95_09795</name>
</gene>
<accession>A0A6I1EMF1</accession>
<organism evidence="2 3">
    <name type="scientific">Sutterella seckii</name>
    <dbReference type="NCBI Taxonomy" id="1944635"/>
    <lineage>
        <taxon>Bacteria</taxon>
        <taxon>Pseudomonadati</taxon>
        <taxon>Pseudomonadota</taxon>
        <taxon>Betaproteobacteria</taxon>
        <taxon>Burkholderiales</taxon>
        <taxon>Sutterellaceae</taxon>
        <taxon>Sutterella</taxon>
    </lineage>
</organism>
<dbReference type="InterPro" id="IPR025959">
    <property type="entry name" value="Winged_HTH_dom"/>
</dbReference>
<evidence type="ECO:0000313" key="3">
    <source>
        <dbReference type="Proteomes" id="UP000430564"/>
    </source>
</evidence>